<keyword evidence="2" id="KW-1185">Reference proteome</keyword>
<dbReference type="Proteomes" id="UP000184267">
    <property type="component" value="Unassembled WGS sequence"/>
</dbReference>
<evidence type="ECO:0000313" key="2">
    <source>
        <dbReference type="Proteomes" id="UP000184267"/>
    </source>
</evidence>
<evidence type="ECO:0000313" key="1">
    <source>
        <dbReference type="EMBL" id="OJT15482.1"/>
    </source>
</evidence>
<accession>A0A1M2W6T5</accession>
<dbReference type="EMBL" id="MNAD01000155">
    <property type="protein sequence ID" value="OJT15482.1"/>
    <property type="molecule type" value="Genomic_DNA"/>
</dbReference>
<proteinExistence type="predicted"/>
<organism evidence="1 2">
    <name type="scientific">Trametes pubescens</name>
    <name type="common">White-rot fungus</name>
    <dbReference type="NCBI Taxonomy" id="154538"/>
    <lineage>
        <taxon>Eukaryota</taxon>
        <taxon>Fungi</taxon>
        <taxon>Dikarya</taxon>
        <taxon>Basidiomycota</taxon>
        <taxon>Agaricomycotina</taxon>
        <taxon>Agaricomycetes</taxon>
        <taxon>Polyporales</taxon>
        <taxon>Polyporaceae</taxon>
        <taxon>Trametes</taxon>
    </lineage>
</organism>
<comment type="caution">
    <text evidence="1">The sequence shown here is derived from an EMBL/GenBank/DDBJ whole genome shotgun (WGS) entry which is preliminary data.</text>
</comment>
<sequence length="459" mass="51094">MPLQSRALFAERILHIELIYEPIFDAVSAATLLRLARTCRAARAATAAYTRLAFNIDRLLARFFPSPPLPPAPAPHAHARARAFRGMQARTGTLISGSSALQFFDRTVYPESDLDLYVHAKHRREVGRWLIEEGYAFAPTEHQDPRFEVEIVHGMTTREDGIYSMPGVAAILTFTKPVPRAVHRFVEEESDEQLDVQLEEREPHPLKVQIIVAKNTPMEAILAFHSTCVMNVISYEKAYCLFPRATLEKRLSLLSSSCRGRSKRRSAGLEKYARRGFLMLSTLPPDELELDPASALAPAPFPDALAYTPFLYGLPTALAIAGRAPDPNPNPNPSPARKPWPAFRVGWRWIDDSASWVLPLPLAGIAPPPPANPSTPALAHDPVAVCNWEVRYPAVSARGRGLGRHDPGAVMHFEVATGKVLRYRYLVTDAHLLTFLGRELSARARAEELKEEAELEDRT</sequence>
<dbReference type="AlphaFoldDB" id="A0A1M2W6T5"/>
<dbReference type="STRING" id="154538.A0A1M2W6T5"/>
<protein>
    <submittedName>
        <fullName evidence="1">Uncharacterized protein</fullName>
    </submittedName>
</protein>
<gene>
    <name evidence="1" type="ORF">TRAPUB_7353</name>
</gene>
<name>A0A1M2W6T5_TRAPU</name>
<reference evidence="1 2" key="1">
    <citation type="submission" date="2016-10" db="EMBL/GenBank/DDBJ databases">
        <title>Genome sequence of the basidiomycete white-rot fungus Trametes pubescens.</title>
        <authorList>
            <person name="Makela M.R."/>
            <person name="Granchi Z."/>
            <person name="Peng M."/>
            <person name="De Vries R.P."/>
            <person name="Grigoriev I."/>
            <person name="Riley R."/>
            <person name="Hilden K."/>
        </authorList>
    </citation>
    <scope>NUCLEOTIDE SEQUENCE [LARGE SCALE GENOMIC DNA]</scope>
    <source>
        <strain evidence="1 2">FBCC735</strain>
    </source>
</reference>
<dbReference type="OrthoDB" id="3041043at2759"/>
<dbReference type="OMA" id="WRWIDDS"/>